<keyword evidence="1" id="KW-1185">Reference proteome</keyword>
<evidence type="ECO:0000313" key="1">
    <source>
        <dbReference type="Proteomes" id="UP000695022"/>
    </source>
</evidence>
<protein>
    <submittedName>
        <fullName evidence="2">Uncharacterized protein LOC106819667</fullName>
    </submittedName>
</protein>
<gene>
    <name evidence="2" type="primary">LOC106819667</name>
</gene>
<name>A0ABM1F5M9_PRICU</name>
<sequence>MAYTYVGIMMMTIYAAAATQNQPIHIPGIIMIPEIQAGITESTWALGFSVDLTQIKASIEKVKSTLIATAMTVKSDGHPFVITTRLEGFFHDHHWLQLKVAHLAEVFEGIERLTTDDIAIAQQYRCALNDAQH</sequence>
<organism evidence="1 2">
    <name type="scientific">Priapulus caudatus</name>
    <name type="common">Priapulid worm</name>
    <dbReference type="NCBI Taxonomy" id="37621"/>
    <lineage>
        <taxon>Eukaryota</taxon>
        <taxon>Metazoa</taxon>
        <taxon>Ecdysozoa</taxon>
        <taxon>Scalidophora</taxon>
        <taxon>Priapulida</taxon>
        <taxon>Priapulimorpha</taxon>
        <taxon>Priapulimorphida</taxon>
        <taxon>Priapulidae</taxon>
        <taxon>Priapulus</taxon>
    </lineage>
</organism>
<dbReference type="GeneID" id="106819667"/>
<accession>A0ABM1F5M9</accession>
<proteinExistence type="predicted"/>
<evidence type="ECO:0000313" key="2">
    <source>
        <dbReference type="RefSeq" id="XP_014679750.1"/>
    </source>
</evidence>
<dbReference type="RefSeq" id="XP_014679750.1">
    <property type="nucleotide sequence ID" value="XM_014824264.1"/>
</dbReference>
<dbReference type="Proteomes" id="UP000695022">
    <property type="component" value="Unplaced"/>
</dbReference>
<reference evidence="2" key="1">
    <citation type="submission" date="2025-08" db="UniProtKB">
        <authorList>
            <consortium name="RefSeq"/>
        </authorList>
    </citation>
    <scope>IDENTIFICATION</scope>
</reference>